<dbReference type="GO" id="GO:0003700">
    <property type="term" value="F:DNA-binding transcription factor activity"/>
    <property type="evidence" value="ECO:0007669"/>
    <property type="project" value="InterPro"/>
</dbReference>
<dbReference type="KEGG" id="amx:AM2010_1152"/>
<sequence length="172" mass="19062">MSTDVSEPSERAPYPIRGRLYLARLSEELSDLITDQCVPVFAEGGLVIPVKSCSLMLAVQAHQPASARKLADALERSHQLVSQKLPKLVDLGLLEWEIDPADSRQKLYRLTETGKDQMRVWQQLQHRIDAAYAQLENEIGDITGMLRSALSSLRTQPIAERVATANTGPNEG</sequence>
<dbReference type="Pfam" id="PF25212">
    <property type="entry name" value="HVO_A0114"/>
    <property type="match status" value="1"/>
</dbReference>
<dbReference type="Proteomes" id="UP000037643">
    <property type="component" value="Chromosome"/>
</dbReference>
<accession>A0A0G3X9C9</accession>
<evidence type="ECO:0000313" key="3">
    <source>
        <dbReference type="Proteomes" id="UP000037643"/>
    </source>
</evidence>
<feature type="domain" description="HTH marR-type" evidence="1">
    <location>
        <begin position="39"/>
        <end position="139"/>
    </location>
</feature>
<gene>
    <name evidence="2" type="ORF">AM2010_1152</name>
</gene>
<dbReference type="SMART" id="SM00347">
    <property type="entry name" value="HTH_MARR"/>
    <property type="match status" value="1"/>
</dbReference>
<dbReference type="InterPro" id="IPR000835">
    <property type="entry name" value="HTH_MarR-typ"/>
</dbReference>
<dbReference type="AlphaFoldDB" id="A0A0G3X9C9"/>
<protein>
    <submittedName>
        <fullName evidence="2">MarR family protein</fullName>
    </submittedName>
</protein>
<dbReference type="SUPFAM" id="SSF46785">
    <property type="entry name" value="Winged helix' DNA-binding domain"/>
    <property type="match status" value="1"/>
</dbReference>
<reference evidence="2 3" key="1">
    <citation type="submission" date="2015-06" db="EMBL/GenBank/DDBJ databases">
        <authorList>
            <person name="Kim K.M."/>
        </authorList>
    </citation>
    <scope>NUCLEOTIDE SEQUENCE [LARGE SCALE GENOMIC DNA]</scope>
    <source>
        <strain evidence="2 3">KCTC 22370</strain>
    </source>
</reference>
<evidence type="ECO:0000259" key="1">
    <source>
        <dbReference type="SMART" id="SM00347"/>
    </source>
</evidence>
<keyword evidence="3" id="KW-1185">Reference proteome</keyword>
<dbReference type="Gene3D" id="1.10.10.10">
    <property type="entry name" value="Winged helix-like DNA-binding domain superfamily/Winged helix DNA-binding domain"/>
    <property type="match status" value="1"/>
</dbReference>
<dbReference type="InterPro" id="IPR036390">
    <property type="entry name" value="WH_DNA-bd_sf"/>
</dbReference>
<dbReference type="PATRIC" id="fig|543877.4.peg.1169"/>
<dbReference type="InterPro" id="IPR036388">
    <property type="entry name" value="WH-like_DNA-bd_sf"/>
</dbReference>
<dbReference type="EMBL" id="CP011805">
    <property type="protein sequence ID" value="AKM07226.1"/>
    <property type="molecule type" value="Genomic_DNA"/>
</dbReference>
<name>A0A0G3X9C9_9SPHN</name>
<dbReference type="STRING" id="543877.AM2010_1152"/>
<evidence type="ECO:0000313" key="2">
    <source>
        <dbReference type="EMBL" id="AKM07226.1"/>
    </source>
</evidence>
<proteinExistence type="predicted"/>
<organism evidence="2 3">
    <name type="scientific">Pelagerythrobacter marensis</name>
    <dbReference type="NCBI Taxonomy" id="543877"/>
    <lineage>
        <taxon>Bacteria</taxon>
        <taxon>Pseudomonadati</taxon>
        <taxon>Pseudomonadota</taxon>
        <taxon>Alphaproteobacteria</taxon>
        <taxon>Sphingomonadales</taxon>
        <taxon>Erythrobacteraceae</taxon>
        <taxon>Pelagerythrobacter</taxon>
    </lineage>
</organism>